<keyword evidence="1" id="KW-0472">Membrane</keyword>
<dbReference type="STRING" id="262543.Exig_1372"/>
<reference evidence="2 3" key="1">
    <citation type="journal article" date="2006" name="Extremophiles">
        <title>Characterization of Exiguobacterium isolates from the Siberian permafrost. Description of Exiguobacterium sibiricum sp. nov.</title>
        <authorList>
            <person name="Rodrigues D.F."/>
            <person name="Goris J."/>
            <person name="Vishnivetskaya T."/>
            <person name="Gilichinsky D."/>
            <person name="Thomashow M.F."/>
            <person name="Tiedje J.M."/>
        </authorList>
    </citation>
    <scope>NUCLEOTIDE SEQUENCE [LARGE SCALE GENOMIC DNA]</scope>
    <source>
        <strain evidence="3">DSM 17290 / CIP 109462 / JCM 13490 / 255-15</strain>
    </source>
</reference>
<dbReference type="HOGENOM" id="CLU_2843351_0_0_9"/>
<name>B1YFG6_EXIS2</name>
<organism evidence="2 3">
    <name type="scientific">Exiguobacterium sibiricum (strain DSM 17290 / CCUG 55495 / CIP 109462 / JCM 13490 / 255-15)</name>
    <dbReference type="NCBI Taxonomy" id="262543"/>
    <lineage>
        <taxon>Bacteria</taxon>
        <taxon>Bacillati</taxon>
        <taxon>Bacillota</taxon>
        <taxon>Bacilli</taxon>
        <taxon>Bacillales</taxon>
        <taxon>Bacillales Family XII. Incertae Sedis</taxon>
        <taxon>Exiguobacterium</taxon>
    </lineage>
</organism>
<evidence type="ECO:0000313" key="2">
    <source>
        <dbReference type="EMBL" id="ACB60842.1"/>
    </source>
</evidence>
<keyword evidence="1" id="KW-1133">Transmembrane helix</keyword>
<accession>B1YFG6</accession>
<keyword evidence="3" id="KW-1185">Reference proteome</keyword>
<dbReference type="EMBL" id="CP001022">
    <property type="protein sequence ID" value="ACB60842.1"/>
    <property type="molecule type" value="Genomic_DNA"/>
</dbReference>
<proteinExistence type="predicted"/>
<evidence type="ECO:0000256" key="1">
    <source>
        <dbReference type="SAM" id="Phobius"/>
    </source>
</evidence>
<dbReference type="KEGG" id="esi:Exig_1372"/>
<keyword evidence="1" id="KW-0812">Transmembrane</keyword>
<dbReference type="AlphaFoldDB" id="B1YFG6"/>
<protein>
    <submittedName>
        <fullName evidence="2">Uncharacterized protein</fullName>
    </submittedName>
</protein>
<gene>
    <name evidence="2" type="ordered locus">Exig_1372</name>
</gene>
<dbReference type="Proteomes" id="UP000001681">
    <property type="component" value="Chromosome"/>
</dbReference>
<reference evidence="2 3" key="2">
    <citation type="journal article" date="2008" name="BMC Genomics">
        <title>Architecture of thermal adaptation in an Exiguobacterium sibiricum strain isolated from 3 million year old permafrost: a genome and transcriptome approach.</title>
        <authorList>
            <person name="Rodrigues D.F."/>
            <person name="Ivanova N."/>
            <person name="He Z."/>
            <person name="Huebner M."/>
            <person name="Zhou J."/>
            <person name="Tiedje J.M."/>
        </authorList>
    </citation>
    <scope>NUCLEOTIDE SEQUENCE [LARGE SCALE GENOMIC DNA]</scope>
    <source>
        <strain evidence="3">DSM 17290 / CIP 109462 / JCM 13490 / 255-15</strain>
    </source>
</reference>
<sequence length="65" mass="7282">MEVLILLVGSFLLSGLMLWTIIKAVLTAYRNQQLSMAKAIFITTGMTVFSILLAGVLPYIYLRFL</sequence>
<feature type="transmembrane region" description="Helical" evidence="1">
    <location>
        <begin position="40"/>
        <end position="62"/>
    </location>
</feature>
<dbReference type="OrthoDB" id="2357541at2"/>
<evidence type="ECO:0000313" key="3">
    <source>
        <dbReference type="Proteomes" id="UP000001681"/>
    </source>
</evidence>
<reference evidence="3" key="3">
    <citation type="submission" date="2008-04" db="EMBL/GenBank/DDBJ databases">
        <title>Complete sequence of chromosome of Exiguobacterium sibiricum 255-15.</title>
        <authorList>
            <consortium name="US DOE Joint Genome Institute"/>
            <person name="Copeland A."/>
            <person name="Lucas S."/>
            <person name="Lapidus A."/>
            <person name="Glavina del Rio T."/>
            <person name="Dalin E."/>
            <person name="Tice H."/>
            <person name="Bruce D."/>
            <person name="Goodwin L."/>
            <person name="Pitluck S."/>
            <person name="Kiss H."/>
            <person name="Chertkov O."/>
            <person name="Monk C."/>
            <person name="Brettin T."/>
            <person name="Detter J.C."/>
            <person name="Han C."/>
            <person name="Kuske C.R."/>
            <person name="Schmutz J."/>
            <person name="Larimer F."/>
            <person name="Land M."/>
            <person name="Hauser L."/>
            <person name="Kyrpides N."/>
            <person name="Mikhailova N."/>
            <person name="Vishnivetskaya T."/>
            <person name="Rodrigues D.F."/>
            <person name="Gilichinsky D."/>
            <person name="Tiedje J."/>
            <person name="Richardson P."/>
        </authorList>
    </citation>
    <scope>NUCLEOTIDE SEQUENCE [LARGE SCALE GENOMIC DNA]</scope>
    <source>
        <strain evidence="3">DSM 17290 / CIP 109462 / JCM 13490 / 255-15</strain>
    </source>
</reference>